<keyword evidence="2" id="KW-1185">Reference proteome</keyword>
<evidence type="ECO:0008006" key="3">
    <source>
        <dbReference type="Google" id="ProtNLM"/>
    </source>
</evidence>
<dbReference type="SUPFAM" id="SSF53448">
    <property type="entry name" value="Nucleotide-diphospho-sugar transferases"/>
    <property type="match status" value="1"/>
</dbReference>
<dbReference type="EMBL" id="QFGA01000004">
    <property type="protein sequence ID" value="TEB04309.1"/>
    <property type="molecule type" value="Genomic_DNA"/>
</dbReference>
<sequence>MKLFLLTLAVLLLAGAYYLSKLGERYRKSGNEAVRLIIVMKDQEPWVEGFMRKLIRFTRGMPYLKILVVDDGSSDQTREVLARLQRVYPFGLTHERNAMEAERNPAGDHFFDARGLTGSALLNAPVFCQLKALNAGKSSGLSK</sequence>
<reference evidence="1 2" key="1">
    <citation type="journal article" date="2018" name="Environ. Microbiol.">
        <title>Novel energy conservation strategies and behaviour of Pelotomaculum schinkii driving syntrophic propionate catabolism.</title>
        <authorList>
            <person name="Hidalgo-Ahumada C.A.P."/>
            <person name="Nobu M.K."/>
            <person name="Narihiro T."/>
            <person name="Tamaki H."/>
            <person name="Liu W.T."/>
            <person name="Kamagata Y."/>
            <person name="Stams A.J.M."/>
            <person name="Imachi H."/>
            <person name="Sousa D.Z."/>
        </authorList>
    </citation>
    <scope>NUCLEOTIDE SEQUENCE [LARGE SCALE GENOMIC DNA]</scope>
    <source>
        <strain evidence="1 2">HH</strain>
    </source>
</reference>
<comment type="caution">
    <text evidence="1">The sequence shown here is derived from an EMBL/GenBank/DDBJ whole genome shotgun (WGS) entry which is preliminary data.</text>
</comment>
<organism evidence="1 2">
    <name type="scientific">Pelotomaculum schinkii</name>
    <dbReference type="NCBI Taxonomy" id="78350"/>
    <lineage>
        <taxon>Bacteria</taxon>
        <taxon>Bacillati</taxon>
        <taxon>Bacillota</taxon>
        <taxon>Clostridia</taxon>
        <taxon>Eubacteriales</taxon>
        <taxon>Desulfotomaculaceae</taxon>
        <taxon>Pelotomaculum</taxon>
    </lineage>
</organism>
<evidence type="ECO:0000313" key="1">
    <source>
        <dbReference type="EMBL" id="TEB04309.1"/>
    </source>
</evidence>
<evidence type="ECO:0000313" key="2">
    <source>
        <dbReference type="Proteomes" id="UP000298324"/>
    </source>
</evidence>
<proteinExistence type="predicted"/>
<gene>
    <name evidence="1" type="ORF">Psch_04035</name>
</gene>
<dbReference type="AlphaFoldDB" id="A0A4Y7R6H3"/>
<dbReference type="InterPro" id="IPR029044">
    <property type="entry name" value="Nucleotide-diphossugar_trans"/>
</dbReference>
<dbReference type="Gene3D" id="3.90.550.10">
    <property type="entry name" value="Spore Coat Polysaccharide Biosynthesis Protein SpsA, Chain A"/>
    <property type="match status" value="1"/>
</dbReference>
<accession>A0A4Y7R6H3</accession>
<dbReference type="Proteomes" id="UP000298324">
    <property type="component" value="Unassembled WGS sequence"/>
</dbReference>
<dbReference type="RefSeq" id="WP_190259461.1">
    <property type="nucleotide sequence ID" value="NZ_QFGA01000004.1"/>
</dbReference>
<protein>
    <recommendedName>
        <fullName evidence="3">Glycosyltransferase 2-like domain-containing protein</fullName>
    </recommendedName>
</protein>
<name>A0A4Y7R6H3_9FIRM</name>